<proteinExistence type="predicted"/>
<dbReference type="InterPro" id="IPR000387">
    <property type="entry name" value="Tyr_Pase_dom"/>
</dbReference>
<feature type="compositionally biased region" description="Basic and acidic residues" evidence="1">
    <location>
        <begin position="82"/>
        <end position="104"/>
    </location>
</feature>
<dbReference type="PROSITE" id="PS50056">
    <property type="entry name" value="TYR_PHOSPHATASE_2"/>
    <property type="match status" value="1"/>
</dbReference>
<dbReference type="InterPro" id="IPR029021">
    <property type="entry name" value="Prot-tyrosine_phosphatase-like"/>
</dbReference>
<evidence type="ECO:0000313" key="4">
    <source>
        <dbReference type="EMBL" id="CAD6186139.1"/>
    </source>
</evidence>
<name>A0A8S1GSB7_9PELO</name>
<dbReference type="Pfam" id="PF00102">
    <property type="entry name" value="Y_phosphatase"/>
    <property type="match status" value="1"/>
</dbReference>
<dbReference type="OrthoDB" id="5870053at2759"/>
<feature type="domain" description="Tyrosine specific protein phosphatases" evidence="3">
    <location>
        <begin position="418"/>
        <end position="465"/>
    </location>
</feature>
<feature type="compositionally biased region" description="Basic and acidic residues" evidence="1">
    <location>
        <begin position="156"/>
        <end position="169"/>
    </location>
</feature>
<keyword evidence="5" id="KW-1185">Reference proteome</keyword>
<feature type="region of interest" description="Disordered" evidence="1">
    <location>
        <begin position="1"/>
        <end position="53"/>
    </location>
</feature>
<comment type="caution">
    <text evidence="4">The sequence shown here is derived from an EMBL/GenBank/DDBJ whole genome shotgun (WGS) entry which is preliminary data.</text>
</comment>
<evidence type="ECO:0008006" key="6">
    <source>
        <dbReference type="Google" id="ProtNLM"/>
    </source>
</evidence>
<dbReference type="Gene3D" id="3.90.190.10">
    <property type="entry name" value="Protein tyrosine phosphatase superfamily"/>
    <property type="match status" value="1"/>
</dbReference>
<gene>
    <name evidence="4" type="ORF">CAUJ_LOCUS2058</name>
</gene>
<organism evidence="4 5">
    <name type="scientific">Caenorhabditis auriculariae</name>
    <dbReference type="NCBI Taxonomy" id="2777116"/>
    <lineage>
        <taxon>Eukaryota</taxon>
        <taxon>Metazoa</taxon>
        <taxon>Ecdysozoa</taxon>
        <taxon>Nematoda</taxon>
        <taxon>Chromadorea</taxon>
        <taxon>Rhabditida</taxon>
        <taxon>Rhabditina</taxon>
        <taxon>Rhabditomorpha</taxon>
        <taxon>Rhabditoidea</taxon>
        <taxon>Rhabditidae</taxon>
        <taxon>Peloderinae</taxon>
        <taxon>Caenorhabditis</taxon>
    </lineage>
</organism>
<dbReference type="InterPro" id="IPR003595">
    <property type="entry name" value="Tyr_Pase_cat"/>
</dbReference>
<sequence length="500" mass="56781">MPNTGSDTCSSSRKQRKKKSKQGPNRNQREKQHLMEIASSKNPATKTNAKKTKLKKFESVAMFRSFLKEIPKSSTPTSLPPRRRDNKDGMERTMERTAVEEKSGDKKKKIKAVSPTPAPSTMTIVANTNMEVTAKDFKKPPPVQEPNLALEVTAKSYHEKRATKSEDKNKNKKKNKPPSKSAEENKQATKKSSEWVGDKVARKFIENLDHARAEKEYDEIDDSSVPDSSCTQFLENMDKNQDEEVECLDANRVVLEKSTPTQSDYIHASHIVLENFPRKIILTQLPIMTNPINLEDFWRLIFQEKVSLLEIFASNDQDEKHFSQYFPIEKDQFQQHGSMWINNKQTQLGTPSGKPAHLFRLEVLPVGCAEAVFTTVMVNISWPDKRVPTSFKHIISAASDVFTDILDKDTATMCSLKGAGRTGTFLAISVAMYYFVQGVDVNIKEIVLSIRKQRPGAVDNLLQYCYIYTCVSTFILQNTKDAEIRKKLRTIMNTFVTPTQ</sequence>
<dbReference type="EMBL" id="CAJGYM010000004">
    <property type="protein sequence ID" value="CAD6186139.1"/>
    <property type="molecule type" value="Genomic_DNA"/>
</dbReference>
<reference evidence="4" key="1">
    <citation type="submission" date="2020-10" db="EMBL/GenBank/DDBJ databases">
        <authorList>
            <person name="Kikuchi T."/>
        </authorList>
    </citation>
    <scope>NUCLEOTIDE SEQUENCE</scope>
    <source>
        <strain evidence="4">NKZ352</strain>
    </source>
</reference>
<dbReference type="SUPFAM" id="SSF52799">
    <property type="entry name" value="(Phosphotyrosine protein) phosphatases II"/>
    <property type="match status" value="1"/>
</dbReference>
<dbReference type="PANTHER" id="PTHR23219:SF13">
    <property type="entry name" value="TYROSINE-PROTEIN PHOSPHATASE DOMAIN-CONTAINING PROTEIN"/>
    <property type="match status" value="1"/>
</dbReference>
<evidence type="ECO:0000259" key="2">
    <source>
        <dbReference type="PROSITE" id="PS50055"/>
    </source>
</evidence>
<accession>A0A8S1GSB7</accession>
<dbReference type="GO" id="GO:0004725">
    <property type="term" value="F:protein tyrosine phosphatase activity"/>
    <property type="evidence" value="ECO:0007669"/>
    <property type="project" value="InterPro"/>
</dbReference>
<evidence type="ECO:0000256" key="1">
    <source>
        <dbReference type="SAM" id="MobiDB-lite"/>
    </source>
</evidence>
<evidence type="ECO:0000313" key="5">
    <source>
        <dbReference type="Proteomes" id="UP000835052"/>
    </source>
</evidence>
<dbReference type="SMART" id="SM00404">
    <property type="entry name" value="PTPc_motif"/>
    <property type="match status" value="1"/>
</dbReference>
<dbReference type="SMART" id="SM00194">
    <property type="entry name" value="PTPc"/>
    <property type="match status" value="1"/>
</dbReference>
<feature type="region of interest" description="Disordered" evidence="1">
    <location>
        <begin position="68"/>
        <end position="194"/>
    </location>
</feature>
<dbReference type="PRINTS" id="PR00700">
    <property type="entry name" value="PRTYPHPHTASE"/>
</dbReference>
<dbReference type="AlphaFoldDB" id="A0A8S1GSB7"/>
<dbReference type="CDD" id="cd00047">
    <property type="entry name" value="PTPc"/>
    <property type="match status" value="1"/>
</dbReference>
<dbReference type="PANTHER" id="PTHR23219">
    <property type="entry name" value="TYROSINE-PROTEIN PHOSPHATASE C15H7.3-RELATED"/>
    <property type="match status" value="1"/>
</dbReference>
<evidence type="ECO:0000259" key="3">
    <source>
        <dbReference type="PROSITE" id="PS50056"/>
    </source>
</evidence>
<feature type="compositionally biased region" description="Basic and acidic residues" evidence="1">
    <location>
        <begin position="181"/>
        <end position="194"/>
    </location>
</feature>
<dbReference type="PROSITE" id="PS50055">
    <property type="entry name" value="TYR_PHOSPHATASE_PTP"/>
    <property type="match status" value="1"/>
</dbReference>
<dbReference type="InterPro" id="IPR000242">
    <property type="entry name" value="PTP_cat"/>
</dbReference>
<dbReference type="Proteomes" id="UP000835052">
    <property type="component" value="Unassembled WGS sequence"/>
</dbReference>
<feature type="compositionally biased region" description="Polar residues" evidence="1">
    <location>
        <begin position="119"/>
        <end position="131"/>
    </location>
</feature>
<feature type="domain" description="Tyrosine-protein phosphatase" evidence="2">
    <location>
        <begin position="213"/>
        <end position="474"/>
    </location>
</feature>
<protein>
    <recommendedName>
        <fullName evidence="6">Tyrosine-protein phosphatase domain-containing protein</fullName>
    </recommendedName>
</protein>